<dbReference type="PANTHER" id="PTHR19143:SF458">
    <property type="entry name" value="FIBRINOGEN C-TERMINAL DOMAIN-CONTAINING PROTEIN-RELATED"/>
    <property type="match status" value="1"/>
</dbReference>
<proteinExistence type="predicted"/>
<name>A0AA89BP54_PINIB</name>
<sequence length="309" mass="34747">YVPADCTDIQKHSIKTSHKTPTSGVYRIYPAVGKGHKANCDFITDGGGWTVFQKRYDGSVDFYRTWKEYQDGFGRLNGEHWLGNQILHEITARGNYELRIDLKDFDDNTRYAKYSSFKIGSRDEGYNLSLGSYSGTAGNQILHEVTAHGHYELRIDLKDFDGNTRYAKYSSFKIGSRDEGYKLSLGSYSGTAGDSLSYNNGMKFSTKDNDLDQHSKNCASQGLGAWWFKDLKIVRNSQPQSENNANAPNPRPNSTEPRYVGLNMVDLKDFDDNTRYAKYSSFKIGSRDEDYNLSLGSFSGTAGNTIEDG</sequence>
<feature type="non-terminal residue" evidence="3">
    <location>
        <position position="1"/>
    </location>
</feature>
<organism evidence="3 4">
    <name type="scientific">Pinctada imbricata</name>
    <name type="common">Atlantic pearl-oyster</name>
    <name type="synonym">Pinctada martensii</name>
    <dbReference type="NCBI Taxonomy" id="66713"/>
    <lineage>
        <taxon>Eukaryota</taxon>
        <taxon>Metazoa</taxon>
        <taxon>Spiralia</taxon>
        <taxon>Lophotrochozoa</taxon>
        <taxon>Mollusca</taxon>
        <taxon>Bivalvia</taxon>
        <taxon>Autobranchia</taxon>
        <taxon>Pteriomorphia</taxon>
        <taxon>Pterioida</taxon>
        <taxon>Pterioidea</taxon>
        <taxon>Pteriidae</taxon>
        <taxon>Pinctada</taxon>
    </lineage>
</organism>
<dbReference type="Gene3D" id="3.90.215.10">
    <property type="entry name" value="Gamma Fibrinogen, chain A, domain 1"/>
    <property type="match status" value="3"/>
</dbReference>
<dbReference type="PROSITE" id="PS51406">
    <property type="entry name" value="FIBRINOGEN_C_2"/>
    <property type="match status" value="1"/>
</dbReference>
<evidence type="ECO:0000256" key="1">
    <source>
        <dbReference type="SAM" id="MobiDB-lite"/>
    </source>
</evidence>
<gene>
    <name evidence="3" type="ORF">FSP39_022070</name>
</gene>
<dbReference type="Pfam" id="PF00147">
    <property type="entry name" value="Fibrinogen_C"/>
    <property type="match status" value="2"/>
</dbReference>
<dbReference type="Proteomes" id="UP001186944">
    <property type="component" value="Unassembled WGS sequence"/>
</dbReference>
<dbReference type="SMART" id="SM00186">
    <property type="entry name" value="FBG"/>
    <property type="match status" value="1"/>
</dbReference>
<keyword evidence="4" id="KW-1185">Reference proteome</keyword>
<dbReference type="InterPro" id="IPR036056">
    <property type="entry name" value="Fibrinogen-like_C"/>
</dbReference>
<dbReference type="GO" id="GO:0005615">
    <property type="term" value="C:extracellular space"/>
    <property type="evidence" value="ECO:0007669"/>
    <property type="project" value="TreeGrafter"/>
</dbReference>
<dbReference type="InterPro" id="IPR014716">
    <property type="entry name" value="Fibrinogen_a/b/g_C_1"/>
</dbReference>
<dbReference type="CDD" id="cd00087">
    <property type="entry name" value="FReD"/>
    <property type="match status" value="1"/>
</dbReference>
<evidence type="ECO:0000313" key="3">
    <source>
        <dbReference type="EMBL" id="KAK3088663.1"/>
    </source>
</evidence>
<dbReference type="InterPro" id="IPR002181">
    <property type="entry name" value="Fibrinogen_a/b/g_C_dom"/>
</dbReference>
<dbReference type="SUPFAM" id="SSF56496">
    <property type="entry name" value="Fibrinogen C-terminal domain-like"/>
    <property type="match status" value="3"/>
</dbReference>
<dbReference type="InterPro" id="IPR050373">
    <property type="entry name" value="Fibrinogen_C-term_domain"/>
</dbReference>
<dbReference type="EMBL" id="VSWD01000011">
    <property type="protein sequence ID" value="KAK3088663.1"/>
    <property type="molecule type" value="Genomic_DNA"/>
</dbReference>
<dbReference type="Gene3D" id="4.10.530.10">
    <property type="entry name" value="Gamma-fibrinogen Carboxyl Terminal Fragment, domain 2"/>
    <property type="match status" value="1"/>
</dbReference>
<dbReference type="NCBIfam" id="NF040941">
    <property type="entry name" value="GGGWT_bact"/>
    <property type="match status" value="1"/>
</dbReference>
<feature type="domain" description="Fibrinogen C-terminal" evidence="2">
    <location>
        <begin position="1"/>
        <end position="230"/>
    </location>
</feature>
<reference evidence="3" key="1">
    <citation type="submission" date="2019-08" db="EMBL/GenBank/DDBJ databases">
        <title>The improved chromosome-level genome for the pearl oyster Pinctada fucata martensii using PacBio sequencing and Hi-C.</title>
        <authorList>
            <person name="Zheng Z."/>
        </authorList>
    </citation>
    <scope>NUCLEOTIDE SEQUENCE</scope>
    <source>
        <strain evidence="3">ZZ-2019</strain>
        <tissue evidence="3">Adductor muscle</tissue>
    </source>
</reference>
<dbReference type="AlphaFoldDB" id="A0AA89BP54"/>
<dbReference type="PANTHER" id="PTHR19143">
    <property type="entry name" value="FIBRINOGEN/TENASCIN/ANGIOPOEITIN"/>
    <property type="match status" value="1"/>
</dbReference>
<protein>
    <recommendedName>
        <fullName evidence="2">Fibrinogen C-terminal domain-containing protein</fullName>
    </recommendedName>
</protein>
<accession>A0AA89BP54</accession>
<feature type="region of interest" description="Disordered" evidence="1">
    <location>
        <begin position="239"/>
        <end position="258"/>
    </location>
</feature>
<evidence type="ECO:0000259" key="2">
    <source>
        <dbReference type="PROSITE" id="PS51406"/>
    </source>
</evidence>
<comment type="caution">
    <text evidence="3">The sequence shown here is derived from an EMBL/GenBank/DDBJ whole genome shotgun (WGS) entry which is preliminary data.</text>
</comment>
<evidence type="ECO:0000313" key="4">
    <source>
        <dbReference type="Proteomes" id="UP001186944"/>
    </source>
</evidence>